<dbReference type="Pfam" id="PF00450">
    <property type="entry name" value="Peptidase_S10"/>
    <property type="match status" value="1"/>
</dbReference>
<proteinExistence type="inferred from homology"/>
<keyword evidence="4" id="KW-1185">Reference proteome</keyword>
<dbReference type="Proteomes" id="UP001153069">
    <property type="component" value="Unassembled WGS sequence"/>
</dbReference>
<dbReference type="PRINTS" id="PR00724">
    <property type="entry name" value="CRBOXYPTASEC"/>
</dbReference>
<dbReference type="InterPro" id="IPR033124">
    <property type="entry name" value="Ser_caboxypep_his_AS"/>
</dbReference>
<keyword evidence="2 3" id="KW-0121">Carboxypeptidase</keyword>
<dbReference type="PROSITE" id="PS00131">
    <property type="entry name" value="CARBOXYPEPT_SER_SER"/>
    <property type="match status" value="1"/>
</dbReference>
<dbReference type="SUPFAM" id="SSF53474">
    <property type="entry name" value="alpha/beta-Hydrolases"/>
    <property type="match status" value="1"/>
</dbReference>
<reference evidence="3" key="1">
    <citation type="submission" date="2020-06" db="EMBL/GenBank/DDBJ databases">
        <authorList>
            <consortium name="Plant Systems Biology data submission"/>
        </authorList>
    </citation>
    <scope>NUCLEOTIDE SEQUENCE</scope>
    <source>
        <strain evidence="3">D6</strain>
    </source>
</reference>
<organism evidence="3 4">
    <name type="scientific">Seminavis robusta</name>
    <dbReference type="NCBI Taxonomy" id="568900"/>
    <lineage>
        <taxon>Eukaryota</taxon>
        <taxon>Sar</taxon>
        <taxon>Stramenopiles</taxon>
        <taxon>Ochrophyta</taxon>
        <taxon>Bacillariophyta</taxon>
        <taxon>Bacillariophyceae</taxon>
        <taxon>Bacillariophycidae</taxon>
        <taxon>Naviculales</taxon>
        <taxon>Naviculaceae</taxon>
        <taxon>Seminavis</taxon>
    </lineage>
</organism>
<name>A0A9N8H666_9STRA</name>
<keyword evidence="2" id="KW-0732">Signal</keyword>
<dbReference type="GO" id="GO:0006508">
    <property type="term" value="P:proteolysis"/>
    <property type="evidence" value="ECO:0007669"/>
    <property type="project" value="UniProtKB-KW"/>
</dbReference>
<dbReference type="PROSITE" id="PS00560">
    <property type="entry name" value="CARBOXYPEPT_SER_HIS"/>
    <property type="match status" value="1"/>
</dbReference>
<keyword evidence="2" id="KW-0645">Protease</keyword>
<feature type="chain" id="PRO_5040544850" description="Carboxypeptidase" evidence="2">
    <location>
        <begin position="21"/>
        <end position="517"/>
    </location>
</feature>
<protein>
    <recommendedName>
        <fullName evidence="2">Carboxypeptidase</fullName>
        <ecNumber evidence="2">3.4.16.-</ecNumber>
    </recommendedName>
</protein>
<dbReference type="Gene3D" id="3.40.50.12670">
    <property type="match status" value="1"/>
</dbReference>
<dbReference type="AlphaFoldDB" id="A0A9N8H666"/>
<dbReference type="PANTHER" id="PTHR11802:SF201">
    <property type="entry name" value="CARBOXYPEPTIDASE"/>
    <property type="match status" value="1"/>
</dbReference>
<comment type="caution">
    <text evidence="3">The sequence shown here is derived from an EMBL/GenBank/DDBJ whole genome shotgun (WGS) entry which is preliminary data.</text>
</comment>
<dbReference type="GO" id="GO:0004185">
    <property type="term" value="F:serine-type carboxypeptidase activity"/>
    <property type="evidence" value="ECO:0007669"/>
    <property type="project" value="UniProtKB-UniRule"/>
</dbReference>
<dbReference type="InterPro" id="IPR029058">
    <property type="entry name" value="AB_hydrolase_fold"/>
</dbReference>
<dbReference type="PANTHER" id="PTHR11802">
    <property type="entry name" value="SERINE PROTEASE FAMILY S10 SERINE CARBOXYPEPTIDASE"/>
    <property type="match status" value="1"/>
</dbReference>
<comment type="similarity">
    <text evidence="1 2">Belongs to the peptidase S10 family.</text>
</comment>
<evidence type="ECO:0000256" key="1">
    <source>
        <dbReference type="ARBA" id="ARBA00009431"/>
    </source>
</evidence>
<evidence type="ECO:0000256" key="2">
    <source>
        <dbReference type="RuleBase" id="RU361156"/>
    </source>
</evidence>
<dbReference type="EMBL" id="CAICTM010000037">
    <property type="protein sequence ID" value="CAB9498418.1"/>
    <property type="molecule type" value="Genomic_DNA"/>
</dbReference>
<dbReference type="Gene3D" id="3.40.50.1820">
    <property type="entry name" value="alpha/beta hydrolase"/>
    <property type="match status" value="1"/>
</dbReference>
<dbReference type="EC" id="3.4.16.-" evidence="2"/>
<keyword evidence="2" id="KW-0378">Hydrolase</keyword>
<gene>
    <name evidence="3" type="ORF">SEMRO_37_G023490.1</name>
</gene>
<dbReference type="InterPro" id="IPR018202">
    <property type="entry name" value="Ser_caboxypep_ser_AS"/>
</dbReference>
<sequence length="517" mass="58274">MSSFLHGPVILTALSTLGAGLFHLRKDVPNSNVSPAVLGSRRSKSQHTATKTVSRGAVIDLSVYTEDAQKDFIPSLPGLDYDPGFKQFAGYLTVDEAHGRRIFYWYVESQSNPSDDPVVLWTNGGPGCSGFVGFGTEHGPYFISQNGTLSPNKYSWNKLASILYIEQPSGVGFSYSDTKADYKTGDKQAASDNYELIRQFLERFSERKSNQFYISSESYGGHYMPQLTMEIINRDTAKEINFQGMLVGNPYVDPFSNTVTQINAFYSHGLLAKPLFDQWATSCTLPDSFDTQECQKLEEKMFKELYGKINPYALDYPVCVPEAAKTSRRRLDSETSSQAQKLLNYSTAGGPPFLPTEDHYRPCSEQHLNSYLNRPDVQEALHVSHQVEKWYECSRIVDYNSRDFSSSIIDQYKEVVQAAIDHDLQVFVFSGDDDSVCSTAGTQYWIWDLGWTAPPEKLWQSWEVEKEVAGYATEFDLGASTKGKFTFVTVHGAGHEVPAYRPMEAFEMLRKVLDHEW</sequence>
<dbReference type="OrthoDB" id="443318at2759"/>
<evidence type="ECO:0000313" key="4">
    <source>
        <dbReference type="Proteomes" id="UP001153069"/>
    </source>
</evidence>
<feature type="signal peptide" evidence="2">
    <location>
        <begin position="1"/>
        <end position="20"/>
    </location>
</feature>
<dbReference type="InterPro" id="IPR001563">
    <property type="entry name" value="Peptidase_S10"/>
</dbReference>
<accession>A0A9N8H666</accession>
<evidence type="ECO:0000313" key="3">
    <source>
        <dbReference type="EMBL" id="CAB9498418.1"/>
    </source>
</evidence>